<dbReference type="AlphaFoldDB" id="A0A9D5BRA4"/>
<dbReference type="InterPro" id="IPR055411">
    <property type="entry name" value="LRR_FXL15/At3g58940/PEG3-like"/>
</dbReference>
<evidence type="ECO:0000259" key="1">
    <source>
        <dbReference type="PROSITE" id="PS50181"/>
    </source>
</evidence>
<dbReference type="Gramene" id="Psat01G0581500-T1">
    <property type="protein sequence ID" value="KAI5448543.1"/>
    <property type="gene ID" value="KIW84_015815"/>
</dbReference>
<dbReference type="InterPro" id="IPR001810">
    <property type="entry name" value="F-box_dom"/>
</dbReference>
<gene>
    <name evidence="2" type="ORF">KIW84_015815</name>
</gene>
<dbReference type="Pfam" id="PF00646">
    <property type="entry name" value="F-box"/>
    <property type="match status" value="1"/>
</dbReference>
<dbReference type="InterPro" id="IPR053781">
    <property type="entry name" value="F-box_AtFBL13-like"/>
</dbReference>
<dbReference type="EMBL" id="JAMSHJ010000001">
    <property type="protein sequence ID" value="KAI5448543.1"/>
    <property type="molecule type" value="Genomic_DNA"/>
</dbReference>
<dbReference type="Pfam" id="PF24758">
    <property type="entry name" value="LRR_At5g56370"/>
    <property type="match status" value="1"/>
</dbReference>
<organism evidence="2 3">
    <name type="scientific">Pisum sativum</name>
    <name type="common">Garden pea</name>
    <name type="synonym">Lathyrus oleraceus</name>
    <dbReference type="NCBI Taxonomy" id="3888"/>
    <lineage>
        <taxon>Eukaryota</taxon>
        <taxon>Viridiplantae</taxon>
        <taxon>Streptophyta</taxon>
        <taxon>Embryophyta</taxon>
        <taxon>Tracheophyta</taxon>
        <taxon>Spermatophyta</taxon>
        <taxon>Magnoliopsida</taxon>
        <taxon>eudicotyledons</taxon>
        <taxon>Gunneridae</taxon>
        <taxon>Pentapetalae</taxon>
        <taxon>rosids</taxon>
        <taxon>fabids</taxon>
        <taxon>Fabales</taxon>
        <taxon>Fabaceae</taxon>
        <taxon>Papilionoideae</taxon>
        <taxon>50 kb inversion clade</taxon>
        <taxon>NPAAA clade</taxon>
        <taxon>Hologalegina</taxon>
        <taxon>IRL clade</taxon>
        <taxon>Fabeae</taxon>
        <taxon>Lathyrus</taxon>
    </lineage>
</organism>
<protein>
    <recommendedName>
        <fullName evidence="1">F-box domain-containing protein</fullName>
    </recommendedName>
</protein>
<dbReference type="InterPro" id="IPR032675">
    <property type="entry name" value="LRR_dom_sf"/>
</dbReference>
<keyword evidence="3" id="KW-1185">Reference proteome</keyword>
<comment type="caution">
    <text evidence="2">The sequence shown here is derived from an EMBL/GenBank/DDBJ whole genome shotgun (WGS) entry which is preliminary data.</text>
</comment>
<dbReference type="CDD" id="cd22160">
    <property type="entry name" value="F-box_AtFBL13-like"/>
    <property type="match status" value="1"/>
</dbReference>
<evidence type="ECO:0000313" key="2">
    <source>
        <dbReference type="EMBL" id="KAI5448543.1"/>
    </source>
</evidence>
<feature type="domain" description="F-box" evidence="1">
    <location>
        <begin position="1"/>
        <end position="54"/>
    </location>
</feature>
<dbReference type="OrthoDB" id="1435207at2759"/>
<dbReference type="Gene3D" id="3.80.10.10">
    <property type="entry name" value="Ribonuclease Inhibitor"/>
    <property type="match status" value="2"/>
</dbReference>
<dbReference type="SUPFAM" id="SSF52047">
    <property type="entry name" value="RNI-like"/>
    <property type="match status" value="1"/>
</dbReference>
<dbReference type="Proteomes" id="UP001058974">
    <property type="component" value="Chromosome 1"/>
</dbReference>
<dbReference type="InterPro" id="IPR036047">
    <property type="entry name" value="F-box-like_dom_sf"/>
</dbReference>
<dbReference type="InterPro" id="IPR050232">
    <property type="entry name" value="FBL13/AtMIF1-like"/>
</dbReference>
<dbReference type="SUPFAM" id="SSF81383">
    <property type="entry name" value="F-box domain"/>
    <property type="match status" value="1"/>
</dbReference>
<evidence type="ECO:0000313" key="3">
    <source>
        <dbReference type="Proteomes" id="UP001058974"/>
    </source>
</evidence>
<dbReference type="PROSITE" id="PS50181">
    <property type="entry name" value="FBOX"/>
    <property type="match status" value="1"/>
</dbReference>
<dbReference type="PANTHER" id="PTHR31900">
    <property type="entry name" value="F-BOX/RNI SUPERFAMILY PROTEIN-RELATED"/>
    <property type="match status" value="1"/>
</dbReference>
<accession>A0A9D5BRA4</accession>
<dbReference type="PANTHER" id="PTHR31900:SF34">
    <property type="entry name" value="EMB|CAB62440.1-RELATED"/>
    <property type="match status" value="1"/>
</dbReference>
<proteinExistence type="predicted"/>
<dbReference type="Pfam" id="PF08387">
    <property type="entry name" value="FBD"/>
    <property type="match status" value="1"/>
</dbReference>
<sequence length="392" mass="45595">MDRIGTFPDEILTHILSFVPTTQAIATSILSKRWIHLWRHVPLLHFSDTRLKNLADNYRFNEFVYKIILSREAAGNHSINGFFLDIEYFYPKLAFCPSNPNITNWVDYAVECNVQHLDLYLDVLRNVDKHRNRKFPKLPFSVFNCRTLVSLKLHWFHVKECFSFDFVGFPSLKVLHLKEIYFDEYEEFILLLAGCPVLEDLDVFDVNFGGLETLLEFDNVFKSSSLSNLTTAYIRGCCCDFWLKALSNLKFLNIDFLKGDGPNIFPIFHNLTHLELNYDWYRVVEVLQHCPKLQRFDFHQKLPSGSDEYSIENWEDPEFVPCCLSSNLTTCTLWGFSLTSLQGELTVARYILKNAAVLQTMIIWCIGERSPELERNLSSCPRASATCQLSFN</sequence>
<dbReference type="InterPro" id="IPR006566">
    <property type="entry name" value="FBD"/>
</dbReference>
<name>A0A9D5BRA4_PEA</name>
<reference evidence="2 3" key="1">
    <citation type="journal article" date="2022" name="Nat. Genet.">
        <title>Improved pea reference genome and pan-genome highlight genomic features and evolutionary characteristics.</title>
        <authorList>
            <person name="Yang T."/>
            <person name="Liu R."/>
            <person name="Luo Y."/>
            <person name="Hu S."/>
            <person name="Wang D."/>
            <person name="Wang C."/>
            <person name="Pandey M.K."/>
            <person name="Ge S."/>
            <person name="Xu Q."/>
            <person name="Li N."/>
            <person name="Li G."/>
            <person name="Huang Y."/>
            <person name="Saxena R.K."/>
            <person name="Ji Y."/>
            <person name="Li M."/>
            <person name="Yan X."/>
            <person name="He Y."/>
            <person name="Liu Y."/>
            <person name="Wang X."/>
            <person name="Xiang C."/>
            <person name="Varshney R.K."/>
            <person name="Ding H."/>
            <person name="Gao S."/>
            <person name="Zong X."/>
        </authorList>
    </citation>
    <scope>NUCLEOTIDE SEQUENCE [LARGE SCALE GENOMIC DNA]</scope>
    <source>
        <strain evidence="2 3">cv. Zhongwan 6</strain>
    </source>
</reference>
<dbReference type="SMART" id="SM00579">
    <property type="entry name" value="FBD"/>
    <property type="match status" value="1"/>
</dbReference>